<name>A0ABQ4WDX0_9ASTR</name>
<evidence type="ECO:0000313" key="2">
    <source>
        <dbReference type="Proteomes" id="UP001151760"/>
    </source>
</evidence>
<reference evidence="1" key="2">
    <citation type="submission" date="2022-01" db="EMBL/GenBank/DDBJ databases">
        <authorList>
            <person name="Yamashiro T."/>
            <person name="Shiraishi A."/>
            <person name="Satake H."/>
            <person name="Nakayama K."/>
        </authorList>
    </citation>
    <scope>NUCLEOTIDE SEQUENCE</scope>
</reference>
<gene>
    <name evidence="1" type="ORF">Tco_0624411</name>
</gene>
<sequence>MEKVDSWKVIMDKFKKRLGNWKTKMMSCGGRLTLIKSVLDSLARYFFSLFHAPVNGGGDLELKKIDFGSFEKKLCNGNNALSWLVSWIGDGVVLSGEFPRLYRLEINKDIMVDDKRVWRNDTWDWRWD</sequence>
<comment type="caution">
    <text evidence="1">The sequence shown here is derived from an EMBL/GenBank/DDBJ whole genome shotgun (WGS) entry which is preliminary data.</text>
</comment>
<dbReference type="PANTHER" id="PTHR33116:SF79">
    <property type="entry name" value="REVERSE TRANSCRIPTASE DOMAIN, ZINC FINGER, CCHC-TYPE-RELATED"/>
    <property type="match status" value="1"/>
</dbReference>
<reference evidence="1" key="1">
    <citation type="journal article" date="2022" name="Int. J. Mol. Sci.">
        <title>Draft Genome of Tanacetum Coccineum: Genomic Comparison of Closely Related Tanacetum-Family Plants.</title>
        <authorList>
            <person name="Yamashiro T."/>
            <person name="Shiraishi A."/>
            <person name="Nakayama K."/>
            <person name="Satake H."/>
        </authorList>
    </citation>
    <scope>NUCLEOTIDE SEQUENCE</scope>
</reference>
<organism evidence="1 2">
    <name type="scientific">Tanacetum coccineum</name>
    <dbReference type="NCBI Taxonomy" id="301880"/>
    <lineage>
        <taxon>Eukaryota</taxon>
        <taxon>Viridiplantae</taxon>
        <taxon>Streptophyta</taxon>
        <taxon>Embryophyta</taxon>
        <taxon>Tracheophyta</taxon>
        <taxon>Spermatophyta</taxon>
        <taxon>Magnoliopsida</taxon>
        <taxon>eudicotyledons</taxon>
        <taxon>Gunneridae</taxon>
        <taxon>Pentapetalae</taxon>
        <taxon>asterids</taxon>
        <taxon>campanulids</taxon>
        <taxon>Asterales</taxon>
        <taxon>Asteraceae</taxon>
        <taxon>Asteroideae</taxon>
        <taxon>Anthemideae</taxon>
        <taxon>Anthemidinae</taxon>
        <taxon>Tanacetum</taxon>
    </lineage>
</organism>
<protein>
    <recommendedName>
        <fullName evidence="3">RNA-directed DNA polymerase, eukaryota, reverse transcriptase zinc-binding domain protein</fullName>
    </recommendedName>
</protein>
<evidence type="ECO:0000313" key="1">
    <source>
        <dbReference type="EMBL" id="GJS51049.1"/>
    </source>
</evidence>
<evidence type="ECO:0008006" key="3">
    <source>
        <dbReference type="Google" id="ProtNLM"/>
    </source>
</evidence>
<accession>A0ABQ4WDX0</accession>
<dbReference type="Proteomes" id="UP001151760">
    <property type="component" value="Unassembled WGS sequence"/>
</dbReference>
<keyword evidence="2" id="KW-1185">Reference proteome</keyword>
<proteinExistence type="predicted"/>
<dbReference type="EMBL" id="BQNB010008559">
    <property type="protein sequence ID" value="GJS51049.1"/>
    <property type="molecule type" value="Genomic_DNA"/>
</dbReference>
<dbReference type="PANTHER" id="PTHR33116">
    <property type="entry name" value="REVERSE TRANSCRIPTASE ZINC-BINDING DOMAIN-CONTAINING PROTEIN-RELATED-RELATED"/>
    <property type="match status" value="1"/>
</dbReference>